<dbReference type="CDD" id="cd05466">
    <property type="entry name" value="PBP2_LTTR_substrate"/>
    <property type="match status" value="1"/>
</dbReference>
<keyword evidence="7" id="KW-1185">Reference proteome</keyword>
<comment type="similarity">
    <text evidence="1">Belongs to the LysR transcriptional regulatory family.</text>
</comment>
<dbReference type="SUPFAM" id="SSF53850">
    <property type="entry name" value="Periplasmic binding protein-like II"/>
    <property type="match status" value="1"/>
</dbReference>
<organism evidence="6 7">
    <name type="scientific">Kineosporia mesophila</name>
    <dbReference type="NCBI Taxonomy" id="566012"/>
    <lineage>
        <taxon>Bacteria</taxon>
        <taxon>Bacillati</taxon>
        <taxon>Actinomycetota</taxon>
        <taxon>Actinomycetes</taxon>
        <taxon>Kineosporiales</taxon>
        <taxon>Kineosporiaceae</taxon>
        <taxon>Kineosporia</taxon>
    </lineage>
</organism>
<evidence type="ECO:0000313" key="7">
    <source>
        <dbReference type="Proteomes" id="UP001501074"/>
    </source>
</evidence>
<dbReference type="RefSeq" id="WP_231487559.1">
    <property type="nucleotide sequence ID" value="NZ_BAAAZO010000005.1"/>
</dbReference>
<accession>A0ABP6ZMF2</accession>
<dbReference type="InterPro" id="IPR036390">
    <property type="entry name" value="WH_DNA-bd_sf"/>
</dbReference>
<keyword evidence="2" id="KW-0805">Transcription regulation</keyword>
<dbReference type="Pfam" id="PF00126">
    <property type="entry name" value="HTH_1"/>
    <property type="match status" value="1"/>
</dbReference>
<dbReference type="PROSITE" id="PS50931">
    <property type="entry name" value="HTH_LYSR"/>
    <property type="match status" value="1"/>
</dbReference>
<dbReference type="Gene3D" id="1.10.10.10">
    <property type="entry name" value="Winged helix-like DNA-binding domain superfamily/Winged helix DNA-binding domain"/>
    <property type="match status" value="1"/>
</dbReference>
<keyword evidence="4" id="KW-0804">Transcription</keyword>
<evidence type="ECO:0000313" key="6">
    <source>
        <dbReference type="EMBL" id="GAA3614447.1"/>
    </source>
</evidence>
<dbReference type="InterPro" id="IPR005119">
    <property type="entry name" value="LysR_subst-bd"/>
</dbReference>
<evidence type="ECO:0000256" key="2">
    <source>
        <dbReference type="ARBA" id="ARBA00023015"/>
    </source>
</evidence>
<dbReference type="Proteomes" id="UP001501074">
    <property type="component" value="Unassembled WGS sequence"/>
</dbReference>
<dbReference type="PANTHER" id="PTHR30346:SF0">
    <property type="entry name" value="HCA OPERON TRANSCRIPTIONAL ACTIVATOR HCAR"/>
    <property type="match status" value="1"/>
</dbReference>
<proteinExistence type="inferred from homology"/>
<dbReference type="InterPro" id="IPR036388">
    <property type="entry name" value="WH-like_DNA-bd_sf"/>
</dbReference>
<dbReference type="InterPro" id="IPR000847">
    <property type="entry name" value="LysR_HTH_N"/>
</dbReference>
<dbReference type="EMBL" id="BAAAZO010000005">
    <property type="protein sequence ID" value="GAA3614447.1"/>
    <property type="molecule type" value="Genomic_DNA"/>
</dbReference>
<evidence type="ECO:0000256" key="3">
    <source>
        <dbReference type="ARBA" id="ARBA00023125"/>
    </source>
</evidence>
<dbReference type="SUPFAM" id="SSF46785">
    <property type="entry name" value="Winged helix' DNA-binding domain"/>
    <property type="match status" value="1"/>
</dbReference>
<feature type="domain" description="HTH lysR-type" evidence="5">
    <location>
        <begin position="11"/>
        <end position="68"/>
    </location>
</feature>
<keyword evidence="3" id="KW-0238">DNA-binding</keyword>
<dbReference type="PRINTS" id="PR00039">
    <property type="entry name" value="HTHLYSR"/>
</dbReference>
<comment type="caution">
    <text evidence="6">The sequence shown here is derived from an EMBL/GenBank/DDBJ whole genome shotgun (WGS) entry which is preliminary data.</text>
</comment>
<gene>
    <name evidence="6" type="ORF">GCM10022223_33370</name>
</gene>
<dbReference type="PANTHER" id="PTHR30346">
    <property type="entry name" value="TRANSCRIPTIONAL DUAL REGULATOR HCAR-RELATED"/>
    <property type="match status" value="1"/>
</dbReference>
<sequence>MLNGPLTEIDLDLRLVRYFTVVAEHGHFGRAAQALYLPQSSLSRQIQRLEEHLGVRLIDRLPGGNRLTEAGEVFLHHAKRILDSANHALTETRVAGGRQSLLVGFGRHLIVTPAAQRVQAEHPRAEVHVTYLEWNEVHQALLTRRVDVAIARFPFPTDGLDITPLYADQRLLIVAKTHPLAHRKRVGLEDFADLPLVRYPDPVWDAFWRINPRPDGSRAPDGPLVEEIEEKLELVASGAAAAIAPEDGALRPDVAAIPIDGVEPSPVVLATRENDHTQLVQAFTTAALQLLAHRDF</sequence>
<evidence type="ECO:0000256" key="4">
    <source>
        <dbReference type="ARBA" id="ARBA00023163"/>
    </source>
</evidence>
<reference evidence="7" key="1">
    <citation type="journal article" date="2019" name="Int. J. Syst. Evol. Microbiol.">
        <title>The Global Catalogue of Microorganisms (GCM) 10K type strain sequencing project: providing services to taxonomists for standard genome sequencing and annotation.</title>
        <authorList>
            <consortium name="The Broad Institute Genomics Platform"/>
            <consortium name="The Broad Institute Genome Sequencing Center for Infectious Disease"/>
            <person name="Wu L."/>
            <person name="Ma J."/>
        </authorList>
    </citation>
    <scope>NUCLEOTIDE SEQUENCE [LARGE SCALE GENOMIC DNA]</scope>
    <source>
        <strain evidence="7">JCM 16902</strain>
    </source>
</reference>
<evidence type="ECO:0000259" key="5">
    <source>
        <dbReference type="PROSITE" id="PS50931"/>
    </source>
</evidence>
<dbReference type="Gene3D" id="3.40.190.10">
    <property type="entry name" value="Periplasmic binding protein-like II"/>
    <property type="match status" value="2"/>
</dbReference>
<evidence type="ECO:0000256" key="1">
    <source>
        <dbReference type="ARBA" id="ARBA00009437"/>
    </source>
</evidence>
<dbReference type="Pfam" id="PF03466">
    <property type="entry name" value="LysR_substrate"/>
    <property type="match status" value="1"/>
</dbReference>
<protein>
    <submittedName>
        <fullName evidence="6">LysR substrate-binding domain-containing protein</fullName>
    </submittedName>
</protein>
<name>A0ABP6ZMF2_9ACTN</name>